<gene>
    <name evidence="8" type="ORF">O181_000898</name>
</gene>
<proteinExistence type="predicted"/>
<dbReference type="Pfam" id="PF17917">
    <property type="entry name" value="RT_RNaseH"/>
    <property type="match status" value="1"/>
</dbReference>
<keyword evidence="9" id="KW-1185">Reference proteome</keyword>
<keyword evidence="1" id="KW-0808">Transferase</keyword>
<dbReference type="EMBL" id="AVOT02000121">
    <property type="protein sequence ID" value="MBW0461183.1"/>
    <property type="molecule type" value="Genomic_DNA"/>
</dbReference>
<keyword evidence="5" id="KW-0378">Hydrolase</keyword>
<dbReference type="Proteomes" id="UP000765509">
    <property type="component" value="Unassembled WGS sequence"/>
</dbReference>
<keyword evidence="4" id="KW-0255">Endonuclease</keyword>
<keyword evidence="6" id="KW-0695">RNA-directed DNA polymerase</keyword>
<evidence type="ECO:0000313" key="8">
    <source>
        <dbReference type="EMBL" id="MBW0461183.1"/>
    </source>
</evidence>
<evidence type="ECO:0000256" key="1">
    <source>
        <dbReference type="ARBA" id="ARBA00022679"/>
    </source>
</evidence>
<evidence type="ECO:0000256" key="2">
    <source>
        <dbReference type="ARBA" id="ARBA00022695"/>
    </source>
</evidence>
<organism evidence="8 9">
    <name type="scientific">Austropuccinia psidii MF-1</name>
    <dbReference type="NCBI Taxonomy" id="1389203"/>
    <lineage>
        <taxon>Eukaryota</taxon>
        <taxon>Fungi</taxon>
        <taxon>Dikarya</taxon>
        <taxon>Basidiomycota</taxon>
        <taxon>Pucciniomycotina</taxon>
        <taxon>Pucciniomycetes</taxon>
        <taxon>Pucciniales</taxon>
        <taxon>Sphaerophragmiaceae</taxon>
        <taxon>Austropuccinia</taxon>
    </lineage>
</organism>
<sequence>MECLSLSWALEKLHYYLDCSVFEVVTDVNSAKSLLSMKTPNRHILIWKIAIHDYRGDMIIIRKAGSIHKNADGFIRWELHNKPDNPDYVPANSIEGINITDVGETFLEEVIESFKKDKNFHILTSLLGKDCKDTALADFLDDIFKASYDK</sequence>
<keyword evidence="2" id="KW-0548">Nucleotidyltransferase</keyword>
<evidence type="ECO:0000259" key="7">
    <source>
        <dbReference type="Pfam" id="PF17917"/>
    </source>
</evidence>
<reference evidence="8" key="1">
    <citation type="submission" date="2021-03" db="EMBL/GenBank/DDBJ databases">
        <title>Draft genome sequence of rust myrtle Austropuccinia psidii MF-1, a brazilian biotype.</title>
        <authorList>
            <person name="Quecine M.C."/>
            <person name="Pachon D.M.R."/>
            <person name="Bonatelli M.L."/>
            <person name="Correr F.H."/>
            <person name="Franceschini L.M."/>
            <person name="Leite T.F."/>
            <person name="Margarido G.R.A."/>
            <person name="Almeida C.A."/>
            <person name="Ferrarezi J.A."/>
            <person name="Labate C.A."/>
        </authorList>
    </citation>
    <scope>NUCLEOTIDE SEQUENCE</scope>
    <source>
        <strain evidence="8">MF-1</strain>
    </source>
</reference>
<protein>
    <recommendedName>
        <fullName evidence="7">Reverse transcriptase RNase H-like domain-containing protein</fullName>
    </recommendedName>
</protein>
<dbReference type="GO" id="GO:0016787">
    <property type="term" value="F:hydrolase activity"/>
    <property type="evidence" value="ECO:0007669"/>
    <property type="project" value="UniProtKB-KW"/>
</dbReference>
<evidence type="ECO:0000256" key="3">
    <source>
        <dbReference type="ARBA" id="ARBA00022722"/>
    </source>
</evidence>
<evidence type="ECO:0000256" key="5">
    <source>
        <dbReference type="ARBA" id="ARBA00022801"/>
    </source>
</evidence>
<name>A0A9Q3GB91_9BASI</name>
<evidence type="ECO:0000256" key="4">
    <source>
        <dbReference type="ARBA" id="ARBA00022759"/>
    </source>
</evidence>
<accession>A0A9Q3GB91</accession>
<evidence type="ECO:0000313" key="9">
    <source>
        <dbReference type="Proteomes" id="UP000765509"/>
    </source>
</evidence>
<dbReference type="GO" id="GO:0004519">
    <property type="term" value="F:endonuclease activity"/>
    <property type="evidence" value="ECO:0007669"/>
    <property type="project" value="UniProtKB-KW"/>
</dbReference>
<evidence type="ECO:0000256" key="6">
    <source>
        <dbReference type="ARBA" id="ARBA00022918"/>
    </source>
</evidence>
<keyword evidence="3" id="KW-0540">Nuclease</keyword>
<dbReference type="InterPro" id="IPR041373">
    <property type="entry name" value="RT_RNaseH"/>
</dbReference>
<comment type="caution">
    <text evidence="8">The sequence shown here is derived from an EMBL/GenBank/DDBJ whole genome shotgun (WGS) entry which is preliminary data.</text>
</comment>
<dbReference type="GO" id="GO:0003964">
    <property type="term" value="F:RNA-directed DNA polymerase activity"/>
    <property type="evidence" value="ECO:0007669"/>
    <property type="project" value="UniProtKB-KW"/>
</dbReference>
<feature type="domain" description="Reverse transcriptase RNase H-like" evidence="7">
    <location>
        <begin position="2"/>
        <end position="54"/>
    </location>
</feature>
<dbReference type="AlphaFoldDB" id="A0A9Q3GB91"/>